<organism evidence="4 5">
    <name type="scientific">Urochloa decumbens</name>
    <dbReference type="NCBI Taxonomy" id="240449"/>
    <lineage>
        <taxon>Eukaryota</taxon>
        <taxon>Viridiplantae</taxon>
        <taxon>Streptophyta</taxon>
        <taxon>Embryophyta</taxon>
        <taxon>Tracheophyta</taxon>
        <taxon>Spermatophyta</taxon>
        <taxon>Magnoliopsida</taxon>
        <taxon>Liliopsida</taxon>
        <taxon>Poales</taxon>
        <taxon>Poaceae</taxon>
        <taxon>PACMAD clade</taxon>
        <taxon>Panicoideae</taxon>
        <taxon>Panicodae</taxon>
        <taxon>Paniceae</taxon>
        <taxon>Melinidinae</taxon>
        <taxon>Urochloa</taxon>
    </lineage>
</organism>
<evidence type="ECO:0000259" key="2">
    <source>
        <dbReference type="Pfam" id="PF00646"/>
    </source>
</evidence>
<keyword evidence="1" id="KW-0812">Transmembrane</keyword>
<proteinExistence type="predicted"/>
<feature type="domain" description="F-box" evidence="2">
    <location>
        <begin position="22"/>
        <end position="62"/>
    </location>
</feature>
<keyword evidence="1" id="KW-1133">Transmembrane helix</keyword>
<evidence type="ECO:0008006" key="6">
    <source>
        <dbReference type="Google" id="ProtNLM"/>
    </source>
</evidence>
<dbReference type="InterPro" id="IPR036047">
    <property type="entry name" value="F-box-like_dom_sf"/>
</dbReference>
<feature type="domain" description="F-box/LRR-repeat protein 15/At3g58940/PEG3-like LRR" evidence="3">
    <location>
        <begin position="241"/>
        <end position="281"/>
    </location>
</feature>
<gene>
    <name evidence="4" type="ORF">URODEC1_LOCUS8236</name>
</gene>
<keyword evidence="1" id="KW-0472">Membrane</keyword>
<evidence type="ECO:0000259" key="3">
    <source>
        <dbReference type="Pfam" id="PF24758"/>
    </source>
</evidence>
<name>A0ABC8VZJ2_9POAL</name>
<dbReference type="EMBL" id="OZ075121">
    <property type="protein sequence ID" value="CAL4899494.1"/>
    <property type="molecule type" value="Genomic_DNA"/>
</dbReference>
<evidence type="ECO:0000313" key="4">
    <source>
        <dbReference type="EMBL" id="CAL4899494.1"/>
    </source>
</evidence>
<dbReference type="Proteomes" id="UP001497457">
    <property type="component" value="Chromosome 11b"/>
</dbReference>
<dbReference type="Gene3D" id="3.80.10.10">
    <property type="entry name" value="Ribonuclease Inhibitor"/>
    <property type="match status" value="1"/>
</dbReference>
<protein>
    <recommendedName>
        <fullName evidence="6">F-box domain-containing protein</fullName>
    </recommendedName>
</protein>
<dbReference type="Pfam" id="PF00646">
    <property type="entry name" value="F-box"/>
    <property type="match status" value="1"/>
</dbReference>
<dbReference type="AlphaFoldDB" id="A0ABC8VZJ2"/>
<dbReference type="InterPro" id="IPR055302">
    <property type="entry name" value="F-box_dom-containing"/>
</dbReference>
<dbReference type="SUPFAM" id="SSF52047">
    <property type="entry name" value="RNI-like"/>
    <property type="match status" value="1"/>
</dbReference>
<reference evidence="5" key="1">
    <citation type="submission" date="2024-06" db="EMBL/GenBank/DDBJ databases">
        <authorList>
            <person name="Ryan C."/>
        </authorList>
    </citation>
    <scope>NUCLEOTIDE SEQUENCE [LARGE SCALE GENOMIC DNA]</scope>
</reference>
<sequence length="305" mass="34169">MGVVTRAQAKRTRLLLSSLDLISLLPDDILGSIVYLLPTKEGARTHILSSRWRHIWRSAPLNLDTHVSLVSHILSIHKGPVRRFRVLGFLDSLDAVLRSPALDSLEELFLWQNCRPPGTLLPPSAFRFLFTLRFAEFGSCFPFPGDGGAAGHVVHLPNLQHLKLQSVSVSEDALHALLDSCPALNSLILEDSYGFRRLRIRSPSLRFLGLYCGAAYVVKLEDVIVENAPRLERLIQSGLHAARVVSVFRSVKVLGLSAYTLSQHVTINFMKCFPCLENLHIEVTFFILLCLLLTIYIKHLNHHSS</sequence>
<accession>A0ABC8VZJ2</accession>
<dbReference type="PANTHER" id="PTHR32141">
    <property type="match status" value="1"/>
</dbReference>
<dbReference type="PANTHER" id="PTHR32141:SF179">
    <property type="entry name" value="F-BOX DOMAIN-CONTAINING PROTEIN"/>
    <property type="match status" value="1"/>
</dbReference>
<evidence type="ECO:0000313" key="5">
    <source>
        <dbReference type="Proteomes" id="UP001497457"/>
    </source>
</evidence>
<dbReference type="InterPro" id="IPR055411">
    <property type="entry name" value="LRR_FXL15/At3g58940/PEG3-like"/>
</dbReference>
<keyword evidence="5" id="KW-1185">Reference proteome</keyword>
<dbReference type="InterPro" id="IPR032675">
    <property type="entry name" value="LRR_dom_sf"/>
</dbReference>
<dbReference type="InterPro" id="IPR001810">
    <property type="entry name" value="F-box_dom"/>
</dbReference>
<dbReference type="SUPFAM" id="SSF81383">
    <property type="entry name" value="F-box domain"/>
    <property type="match status" value="1"/>
</dbReference>
<dbReference type="Pfam" id="PF24758">
    <property type="entry name" value="LRR_At5g56370"/>
    <property type="match status" value="2"/>
</dbReference>
<reference evidence="4 5" key="2">
    <citation type="submission" date="2024-10" db="EMBL/GenBank/DDBJ databases">
        <authorList>
            <person name="Ryan C."/>
        </authorList>
    </citation>
    <scope>NUCLEOTIDE SEQUENCE [LARGE SCALE GENOMIC DNA]</scope>
</reference>
<feature type="domain" description="F-box/LRR-repeat protein 15/At3g58940/PEG3-like LRR" evidence="3">
    <location>
        <begin position="93"/>
        <end position="237"/>
    </location>
</feature>
<evidence type="ECO:0000256" key="1">
    <source>
        <dbReference type="SAM" id="Phobius"/>
    </source>
</evidence>
<feature type="transmembrane region" description="Helical" evidence="1">
    <location>
        <begin position="279"/>
        <end position="297"/>
    </location>
</feature>